<evidence type="ECO:0000313" key="2">
    <source>
        <dbReference type="Proteomes" id="UP000192140"/>
    </source>
</evidence>
<dbReference type="AlphaFoldDB" id="A0A1S7TT95"/>
<keyword evidence="2" id="KW-1185">Reference proteome</keyword>
<accession>A0A1S7TT95</accession>
<proteinExistence type="predicted"/>
<dbReference type="EMBL" id="FCNP01000031">
    <property type="protein sequence ID" value="CVI57838.1"/>
    <property type="molecule type" value="Genomic_DNA"/>
</dbReference>
<dbReference type="Proteomes" id="UP000192140">
    <property type="component" value="Unassembled WGS sequence"/>
</dbReference>
<comment type="caution">
    <text evidence="1">The sequence shown here is derived from an EMBL/GenBank/DDBJ whole genome shotgun (WGS) entry which is preliminary data.</text>
</comment>
<protein>
    <submittedName>
        <fullName evidence="1">Uncharacterized protein</fullName>
    </submittedName>
</protein>
<gene>
    <name evidence="1" type="ORF">AGR7A_Lc100089</name>
</gene>
<sequence>MCRRFDRRRVIPPPIFFGGFLPVETREDVIDIINCFRYVIPALSRNPADARLRGETVLSAQGLGLAGFRLKAGMTEGK</sequence>
<name>A0A1S7TT95_9HYPH</name>
<reference evidence="1" key="1">
    <citation type="submission" date="2016-01" db="EMBL/GenBank/DDBJ databases">
        <authorList>
            <person name="Regsiter A."/>
            <person name="william w."/>
        </authorList>
    </citation>
    <scope>NUCLEOTIDE SEQUENCE</scope>
    <source>
        <strain evidence="1">NCPPB 1641</strain>
    </source>
</reference>
<organism evidence="1 2">
    <name type="scientific">Agrobacterium deltaense NCPPB 1641</name>
    <dbReference type="NCBI Taxonomy" id="1183425"/>
    <lineage>
        <taxon>Bacteria</taxon>
        <taxon>Pseudomonadati</taxon>
        <taxon>Pseudomonadota</taxon>
        <taxon>Alphaproteobacteria</taxon>
        <taxon>Hyphomicrobiales</taxon>
        <taxon>Rhizobiaceae</taxon>
        <taxon>Rhizobium/Agrobacterium group</taxon>
        <taxon>Agrobacterium</taxon>
    </lineage>
</organism>
<evidence type="ECO:0000313" key="1">
    <source>
        <dbReference type="EMBL" id="CVI57838.1"/>
    </source>
</evidence>